<dbReference type="CDD" id="cd00519">
    <property type="entry name" value="Lipase_3"/>
    <property type="match status" value="1"/>
</dbReference>
<dbReference type="PANTHER" id="PTHR46023:SF6">
    <property type="entry name" value="LIPASE CLASS 3 FAMILY PROTEIN"/>
    <property type="match status" value="1"/>
</dbReference>
<feature type="compositionally biased region" description="Basic residues" evidence="1">
    <location>
        <begin position="282"/>
        <end position="296"/>
    </location>
</feature>
<dbReference type="HOGENOM" id="CLU_025630_0_0_1"/>
<feature type="compositionally biased region" description="Low complexity" evidence="1">
    <location>
        <begin position="315"/>
        <end position="329"/>
    </location>
</feature>
<dbReference type="InterPro" id="IPR002921">
    <property type="entry name" value="Fungal_lipase-type"/>
</dbReference>
<evidence type="ECO:0000259" key="2">
    <source>
        <dbReference type="Pfam" id="PF01764"/>
    </source>
</evidence>
<dbReference type="AlphaFoldDB" id="M7TB17"/>
<dbReference type="Gene3D" id="3.40.50.1820">
    <property type="entry name" value="alpha/beta hydrolase"/>
    <property type="match status" value="1"/>
</dbReference>
<name>M7TB17_EUTLA</name>
<reference evidence="4" key="1">
    <citation type="journal article" date="2013" name="Genome Announc.">
        <title>Draft genome sequence of the grapevine dieback fungus Eutypa lata UCR-EL1.</title>
        <authorList>
            <person name="Blanco-Ulate B."/>
            <person name="Rolshausen P.E."/>
            <person name="Cantu D."/>
        </authorList>
    </citation>
    <scope>NUCLEOTIDE SEQUENCE [LARGE SCALE GENOMIC DNA]</scope>
    <source>
        <strain evidence="4">UCR-EL1</strain>
    </source>
</reference>
<protein>
    <submittedName>
        <fullName evidence="3">Putative lipase class 3 protein</fullName>
    </submittedName>
</protein>
<sequence length="420" mass="45780">MFDDQLPKWHSYGTQLLNQGAAVSDQIWSKFNNVMTLIDGDMISGNDRDLFMYIPSYPLLCLAAQYAEKVYEKPRGAERDVHVNSDWKTGAKAMCIKSVPMDHMDTIVFAIRGTATFMDWAVNLNTAPTSPDGFLDDTGNLCHAGFLSVARKMIGPVAARLRQLLEENPLRASYSLLMTGHSAGGAIASLLYAHMLASSEGASSELNLLTGCFRRVHCITFGAPPVSLLPLQKPDKPQFKKFMFLSFVNEGDPVVRADKAYVKSLLELLAAPAPAPGDSTRSGKHSSSSKHHHSNSRPREKKSMFSLAAKESKMSMKSSSSSSAKSSSSRSKHAGPVWKVPPCPLSNAGRIVLLRSGNPGARIKRTKSPEERLAEGVVAQFVSDEQLRDVIFGDPVCHVMRFYAARIEVLAVGAVTVQGH</sequence>
<dbReference type="Pfam" id="PF01764">
    <property type="entry name" value="Lipase_3"/>
    <property type="match status" value="1"/>
</dbReference>
<evidence type="ECO:0000313" key="3">
    <source>
        <dbReference type="EMBL" id="EMR67056.1"/>
    </source>
</evidence>
<proteinExistence type="predicted"/>
<evidence type="ECO:0000256" key="1">
    <source>
        <dbReference type="SAM" id="MobiDB-lite"/>
    </source>
</evidence>
<dbReference type="KEGG" id="ela:UCREL1_5945"/>
<dbReference type="OMA" id="MFYAFIN"/>
<dbReference type="SUPFAM" id="SSF53474">
    <property type="entry name" value="alpha/beta-Hydrolases"/>
    <property type="match status" value="1"/>
</dbReference>
<dbReference type="OrthoDB" id="438440at2759"/>
<dbReference type="eggNOG" id="ENOG502SG6V">
    <property type="taxonomic scope" value="Eukaryota"/>
</dbReference>
<organism evidence="3 4">
    <name type="scientific">Eutypa lata (strain UCR-EL1)</name>
    <name type="common">Grapevine dieback disease fungus</name>
    <name type="synonym">Eutypa armeniacae</name>
    <dbReference type="NCBI Taxonomy" id="1287681"/>
    <lineage>
        <taxon>Eukaryota</taxon>
        <taxon>Fungi</taxon>
        <taxon>Dikarya</taxon>
        <taxon>Ascomycota</taxon>
        <taxon>Pezizomycotina</taxon>
        <taxon>Sordariomycetes</taxon>
        <taxon>Xylariomycetidae</taxon>
        <taxon>Xylariales</taxon>
        <taxon>Diatrypaceae</taxon>
        <taxon>Eutypa</taxon>
    </lineage>
</organism>
<dbReference type="PANTHER" id="PTHR46023">
    <property type="entry name" value="LIPASE CLASS 3 PROTEIN-LIKE"/>
    <property type="match status" value="1"/>
</dbReference>
<keyword evidence="4" id="KW-1185">Reference proteome</keyword>
<feature type="region of interest" description="Disordered" evidence="1">
    <location>
        <begin position="273"/>
        <end position="339"/>
    </location>
</feature>
<dbReference type="Proteomes" id="UP000012174">
    <property type="component" value="Unassembled WGS sequence"/>
</dbReference>
<evidence type="ECO:0000313" key="4">
    <source>
        <dbReference type="Proteomes" id="UP000012174"/>
    </source>
</evidence>
<gene>
    <name evidence="3" type="ORF">UCREL1_5945</name>
</gene>
<feature type="domain" description="Fungal lipase-type" evidence="2">
    <location>
        <begin position="108"/>
        <end position="257"/>
    </location>
</feature>
<accession>M7TB17</accession>
<dbReference type="GO" id="GO:0006629">
    <property type="term" value="P:lipid metabolic process"/>
    <property type="evidence" value="ECO:0007669"/>
    <property type="project" value="InterPro"/>
</dbReference>
<dbReference type="EMBL" id="KB706538">
    <property type="protein sequence ID" value="EMR67056.1"/>
    <property type="molecule type" value="Genomic_DNA"/>
</dbReference>
<dbReference type="InterPro" id="IPR029058">
    <property type="entry name" value="AB_hydrolase_fold"/>
</dbReference>